<feature type="binding site" evidence="15">
    <location>
        <position position="195"/>
    </location>
    <ligand>
        <name>NADP(+)</name>
        <dbReference type="ChEBI" id="CHEBI:58349"/>
    </ligand>
</feature>
<dbReference type="InterPro" id="IPR002125">
    <property type="entry name" value="CMP_dCMP_dom"/>
</dbReference>
<evidence type="ECO:0000256" key="14">
    <source>
        <dbReference type="PIRSR" id="PIRSR006769-1"/>
    </source>
</evidence>
<dbReference type="EMBL" id="CP002282">
    <property type="protein sequence ID" value="ADO83791.1"/>
    <property type="molecule type" value="Genomic_DNA"/>
</dbReference>
<dbReference type="RefSeq" id="WP_013388453.1">
    <property type="nucleotide sequence ID" value="NC_014633.1"/>
</dbReference>
<dbReference type="GO" id="GO:0008270">
    <property type="term" value="F:zinc ion binding"/>
    <property type="evidence" value="ECO:0007669"/>
    <property type="project" value="InterPro"/>
</dbReference>
<dbReference type="PANTHER" id="PTHR38011">
    <property type="entry name" value="DIHYDROFOLATE REDUCTASE FAMILY PROTEIN (AFU_ORTHOLOGUE AFUA_8G06820)"/>
    <property type="match status" value="1"/>
</dbReference>
<comment type="similarity">
    <text evidence="4 13">In the N-terminal section; belongs to the cytidine and deoxycytidylate deaminase family.</text>
</comment>
<feature type="binding site" evidence="15">
    <location>
        <position position="199"/>
    </location>
    <ligand>
        <name>NADP(+)</name>
        <dbReference type="ChEBI" id="CHEBI:58349"/>
    </ligand>
</feature>
<dbReference type="EC" id="3.5.4.26" evidence="13"/>
<comment type="pathway">
    <text evidence="3 13">Cofactor biosynthesis; riboflavin biosynthesis; 5-amino-6-(D-ribitylamino)uracil from GTP: step 3/4.</text>
</comment>
<evidence type="ECO:0000256" key="3">
    <source>
        <dbReference type="ARBA" id="ARBA00004910"/>
    </source>
</evidence>
<dbReference type="InterPro" id="IPR004794">
    <property type="entry name" value="Eubact_RibD"/>
</dbReference>
<keyword evidence="9 13" id="KW-0862">Zinc</keyword>
<organism evidence="18 19">
    <name type="scientific">Ilyobacter polytropus (strain ATCC 51220 / DSM 2926 / LMG 16218 / CuHBu1)</name>
    <dbReference type="NCBI Taxonomy" id="572544"/>
    <lineage>
        <taxon>Bacteria</taxon>
        <taxon>Fusobacteriati</taxon>
        <taxon>Fusobacteriota</taxon>
        <taxon>Fusobacteriia</taxon>
        <taxon>Fusobacteriales</taxon>
        <taxon>Fusobacteriaceae</taxon>
        <taxon>Ilyobacter</taxon>
    </lineage>
</organism>
<dbReference type="PROSITE" id="PS00903">
    <property type="entry name" value="CYT_DCMP_DEAMINASES_1"/>
    <property type="match status" value="1"/>
</dbReference>
<dbReference type="InterPro" id="IPR016192">
    <property type="entry name" value="APOBEC/CMP_deaminase_Zn-bd"/>
</dbReference>
<keyword evidence="19" id="KW-1185">Reference proteome</keyword>
<gene>
    <name evidence="18" type="ordered locus">Ilyop_2020</name>
</gene>
<dbReference type="KEGG" id="ipo:Ilyop_2020"/>
<evidence type="ECO:0000313" key="18">
    <source>
        <dbReference type="EMBL" id="ADO83791.1"/>
    </source>
</evidence>
<comment type="cofactor">
    <cofactor evidence="13 16">
        <name>Zn(2+)</name>
        <dbReference type="ChEBI" id="CHEBI:29105"/>
    </cofactor>
    <text evidence="13 16">Binds 1 zinc ion.</text>
</comment>
<dbReference type="PROSITE" id="PS51747">
    <property type="entry name" value="CYT_DCMP_DEAMINASES_2"/>
    <property type="match status" value="1"/>
</dbReference>
<feature type="domain" description="CMP/dCMP-type deaminase" evidence="17">
    <location>
        <begin position="1"/>
        <end position="122"/>
    </location>
</feature>
<evidence type="ECO:0000256" key="6">
    <source>
        <dbReference type="ARBA" id="ARBA00022619"/>
    </source>
</evidence>
<feature type="binding site" evidence="16">
    <location>
        <position position="74"/>
    </location>
    <ligand>
        <name>Zn(2+)</name>
        <dbReference type="ChEBI" id="CHEBI:29105"/>
        <note>catalytic</note>
    </ligand>
</feature>
<keyword evidence="11 13" id="KW-0560">Oxidoreductase</keyword>
<evidence type="ECO:0000256" key="12">
    <source>
        <dbReference type="ARBA" id="ARBA00023268"/>
    </source>
</evidence>
<feature type="binding site" evidence="15">
    <location>
        <position position="153"/>
    </location>
    <ligand>
        <name>NADP(+)</name>
        <dbReference type="ChEBI" id="CHEBI:58349"/>
    </ligand>
</feature>
<comment type="function">
    <text evidence="1 13">Converts 2,5-diamino-6-(ribosylamino)-4(3h)-pyrimidinone 5'-phosphate into 5-amino-6-(ribosylamino)-2,4(1h,3h)-pyrimidinedione 5'-phosphate.</text>
</comment>
<evidence type="ECO:0000259" key="17">
    <source>
        <dbReference type="PROSITE" id="PS51747"/>
    </source>
</evidence>
<dbReference type="SUPFAM" id="SSF53597">
    <property type="entry name" value="Dihydrofolate reductase-like"/>
    <property type="match status" value="1"/>
</dbReference>
<feature type="binding site" evidence="15">
    <location>
        <position position="167"/>
    </location>
    <ligand>
        <name>substrate</name>
    </ligand>
</feature>
<evidence type="ECO:0000256" key="13">
    <source>
        <dbReference type="PIRNR" id="PIRNR006769"/>
    </source>
</evidence>
<geneLocation type="plasmid" evidence="18 19">
    <name>pILYOP01</name>
</geneLocation>
<evidence type="ECO:0000256" key="1">
    <source>
        <dbReference type="ARBA" id="ARBA00002151"/>
    </source>
</evidence>
<comment type="catalytic activity">
    <reaction evidence="13">
        <text>2,5-diamino-6-hydroxy-4-(5-phosphoribosylamino)-pyrimidine + H2O + H(+) = 5-amino-6-(5-phospho-D-ribosylamino)uracil + NH4(+)</text>
        <dbReference type="Rhea" id="RHEA:21868"/>
        <dbReference type="ChEBI" id="CHEBI:15377"/>
        <dbReference type="ChEBI" id="CHEBI:15378"/>
        <dbReference type="ChEBI" id="CHEBI:28938"/>
        <dbReference type="ChEBI" id="CHEBI:58453"/>
        <dbReference type="ChEBI" id="CHEBI:58614"/>
        <dbReference type="EC" id="3.5.4.26"/>
    </reaction>
</comment>
<feature type="binding site" evidence="15">
    <location>
        <position position="183"/>
    </location>
    <ligand>
        <name>substrate</name>
    </ligand>
</feature>
<dbReference type="FunFam" id="3.40.140.10:FF:000025">
    <property type="entry name" value="Riboflavin biosynthesis protein RibD"/>
    <property type="match status" value="1"/>
</dbReference>
<dbReference type="Pfam" id="PF01872">
    <property type="entry name" value="RibD_C"/>
    <property type="match status" value="1"/>
</dbReference>
<reference evidence="18 19" key="1">
    <citation type="journal article" date="2010" name="Stand. Genomic Sci.">
        <title>Complete genome sequence of Ilyobacter polytropus type strain (CuHbu1).</title>
        <authorList>
            <person name="Sikorski J."/>
            <person name="Chertkov O."/>
            <person name="Lapidus A."/>
            <person name="Nolan M."/>
            <person name="Lucas S."/>
            <person name="Del Rio T.G."/>
            <person name="Tice H."/>
            <person name="Cheng J.F."/>
            <person name="Tapia R."/>
            <person name="Han C."/>
            <person name="Goodwin L."/>
            <person name="Pitluck S."/>
            <person name="Liolios K."/>
            <person name="Ivanova N."/>
            <person name="Mavromatis K."/>
            <person name="Mikhailova N."/>
            <person name="Pati A."/>
            <person name="Chen A."/>
            <person name="Palaniappan K."/>
            <person name="Land M."/>
            <person name="Hauser L."/>
            <person name="Chang Y.J."/>
            <person name="Jeffries C.D."/>
            <person name="Brambilla E."/>
            <person name="Yasawong M."/>
            <person name="Rohde M."/>
            <person name="Pukall R."/>
            <person name="Spring S."/>
            <person name="Goker M."/>
            <person name="Woyke T."/>
            <person name="Bristow J."/>
            <person name="Eisen J.A."/>
            <person name="Markowitz V."/>
            <person name="Hugenholtz P."/>
            <person name="Kyrpides N.C."/>
            <person name="Klenk H.P."/>
        </authorList>
    </citation>
    <scope>NUCLEOTIDE SEQUENCE [LARGE SCALE GENOMIC DNA]</scope>
    <source>
        <strain evidence="19">ATCC 51220 / DSM 2926 / LMG 16218 / CuHBu1</strain>
        <plasmid evidence="19">pILYOP01</plasmid>
    </source>
</reference>
<evidence type="ECO:0000256" key="4">
    <source>
        <dbReference type="ARBA" id="ARBA00005259"/>
    </source>
</evidence>
<dbReference type="Gene3D" id="3.40.430.10">
    <property type="entry name" value="Dihydrofolate Reductase, subunit A"/>
    <property type="match status" value="1"/>
</dbReference>
<evidence type="ECO:0000256" key="2">
    <source>
        <dbReference type="ARBA" id="ARBA00004882"/>
    </source>
</evidence>
<dbReference type="Pfam" id="PF00383">
    <property type="entry name" value="dCMP_cyt_deam_1"/>
    <property type="match status" value="1"/>
</dbReference>
<keyword evidence="10 13" id="KW-0521">NADP</keyword>
<dbReference type="InterPro" id="IPR011549">
    <property type="entry name" value="RibD_C"/>
</dbReference>
<name>E3HBH6_ILYPC</name>
<evidence type="ECO:0000256" key="15">
    <source>
        <dbReference type="PIRSR" id="PIRSR006769-2"/>
    </source>
</evidence>
<feature type="active site" description="Proton donor" evidence="14">
    <location>
        <position position="51"/>
    </location>
</feature>
<dbReference type="PANTHER" id="PTHR38011:SF7">
    <property type="entry name" value="2,5-DIAMINO-6-RIBOSYLAMINO-4(3H)-PYRIMIDINONE 5'-PHOSPHATE REDUCTASE"/>
    <property type="match status" value="1"/>
</dbReference>
<feature type="binding site" evidence="16">
    <location>
        <position position="49"/>
    </location>
    <ligand>
        <name>Zn(2+)</name>
        <dbReference type="ChEBI" id="CHEBI:29105"/>
        <note>catalytic</note>
    </ligand>
</feature>
<dbReference type="AlphaFoldDB" id="E3HBH6"/>
<dbReference type="InterPro" id="IPR002734">
    <property type="entry name" value="RibDG_C"/>
</dbReference>
<evidence type="ECO:0000256" key="7">
    <source>
        <dbReference type="ARBA" id="ARBA00022723"/>
    </source>
</evidence>
<evidence type="ECO:0000256" key="16">
    <source>
        <dbReference type="PIRSR" id="PIRSR006769-3"/>
    </source>
</evidence>
<dbReference type="GO" id="GO:0008703">
    <property type="term" value="F:5-amino-6-(5-phosphoribosylamino)uracil reductase activity"/>
    <property type="evidence" value="ECO:0007669"/>
    <property type="project" value="UniProtKB-EC"/>
</dbReference>
<protein>
    <recommendedName>
        <fullName evidence="13">Riboflavin biosynthesis protein RibD</fullName>
    </recommendedName>
    <domain>
        <recommendedName>
            <fullName evidence="13">Diaminohydroxyphosphoribosylaminopyrimidine deaminase</fullName>
            <shortName evidence="13">DRAP deaminase</shortName>
            <ecNumber evidence="13">3.5.4.26</ecNumber>
        </recommendedName>
        <alternativeName>
            <fullName evidence="13">Riboflavin-specific deaminase</fullName>
        </alternativeName>
    </domain>
    <domain>
        <recommendedName>
            <fullName evidence="13">5-amino-6-(5-phosphoribosylamino)uracil reductase</fullName>
            <ecNumber evidence="13">1.1.1.193</ecNumber>
        </recommendedName>
        <alternativeName>
            <fullName evidence="13">HTP reductase</fullName>
        </alternativeName>
    </domain>
</protein>
<dbReference type="SUPFAM" id="SSF53927">
    <property type="entry name" value="Cytidine deaminase-like"/>
    <property type="match status" value="1"/>
</dbReference>
<dbReference type="NCBIfam" id="TIGR00227">
    <property type="entry name" value="ribD_Cterm"/>
    <property type="match status" value="1"/>
</dbReference>
<comment type="similarity">
    <text evidence="5 13">In the C-terminal section; belongs to the HTP reductase family.</text>
</comment>
<feature type="binding site" evidence="15">
    <location>
        <position position="290"/>
    </location>
    <ligand>
        <name>substrate</name>
    </ligand>
</feature>
<dbReference type="UniPathway" id="UPA00275">
    <property type="reaction ID" value="UER00401"/>
</dbReference>
<evidence type="ECO:0000256" key="8">
    <source>
        <dbReference type="ARBA" id="ARBA00022801"/>
    </source>
</evidence>
<keyword evidence="12" id="KW-0511">Multifunctional enzyme</keyword>
<evidence type="ECO:0000256" key="10">
    <source>
        <dbReference type="ARBA" id="ARBA00022857"/>
    </source>
</evidence>
<comment type="catalytic activity">
    <reaction evidence="13">
        <text>5-amino-6-(5-phospho-D-ribitylamino)uracil + NADP(+) = 5-amino-6-(5-phospho-D-ribosylamino)uracil + NADPH + H(+)</text>
        <dbReference type="Rhea" id="RHEA:17845"/>
        <dbReference type="ChEBI" id="CHEBI:15378"/>
        <dbReference type="ChEBI" id="CHEBI:57783"/>
        <dbReference type="ChEBI" id="CHEBI:58349"/>
        <dbReference type="ChEBI" id="CHEBI:58421"/>
        <dbReference type="ChEBI" id="CHEBI:58453"/>
        <dbReference type="EC" id="1.1.1.193"/>
    </reaction>
</comment>
<feature type="binding site" evidence="15">
    <location>
        <position position="203"/>
    </location>
    <ligand>
        <name>substrate</name>
    </ligand>
</feature>
<keyword evidence="8 13" id="KW-0378">Hydrolase</keyword>
<comment type="pathway">
    <text evidence="2 13">Cofactor biosynthesis; riboflavin biosynthesis; 5-amino-6-(D-ribitylamino)uracil from GTP: step 2/4.</text>
</comment>
<accession>E3HBH6</accession>
<keyword evidence="18" id="KW-0614">Plasmid</keyword>
<feature type="binding site" evidence="15">
    <location>
        <position position="169"/>
    </location>
    <ligand>
        <name>NADP(+)</name>
        <dbReference type="ChEBI" id="CHEBI:58349"/>
    </ligand>
</feature>
<dbReference type="HOGENOM" id="CLU_036590_1_2_0"/>
<evidence type="ECO:0000256" key="9">
    <source>
        <dbReference type="ARBA" id="ARBA00022833"/>
    </source>
</evidence>
<dbReference type="Proteomes" id="UP000006875">
    <property type="component" value="Plasmid pILYOP01"/>
</dbReference>
<dbReference type="InterPro" id="IPR024072">
    <property type="entry name" value="DHFR-like_dom_sf"/>
</dbReference>
<dbReference type="Gene3D" id="3.40.140.10">
    <property type="entry name" value="Cytidine Deaminase, domain 2"/>
    <property type="match status" value="1"/>
</dbReference>
<feature type="binding site" evidence="16">
    <location>
        <position position="83"/>
    </location>
    <ligand>
        <name>Zn(2+)</name>
        <dbReference type="ChEBI" id="CHEBI:29105"/>
        <note>catalytic</note>
    </ligand>
</feature>
<dbReference type="NCBIfam" id="TIGR00326">
    <property type="entry name" value="eubact_ribD"/>
    <property type="match status" value="1"/>
</dbReference>
<proteinExistence type="inferred from homology"/>
<dbReference type="GO" id="GO:0009231">
    <property type="term" value="P:riboflavin biosynthetic process"/>
    <property type="evidence" value="ECO:0007669"/>
    <property type="project" value="UniProtKB-UniPathway"/>
</dbReference>
<feature type="binding site" evidence="15">
    <location>
        <position position="206"/>
    </location>
    <ligand>
        <name>substrate</name>
    </ligand>
</feature>
<evidence type="ECO:0000256" key="11">
    <source>
        <dbReference type="ARBA" id="ARBA00023002"/>
    </source>
</evidence>
<dbReference type="InterPro" id="IPR016193">
    <property type="entry name" value="Cytidine_deaminase-like"/>
</dbReference>
<evidence type="ECO:0000256" key="5">
    <source>
        <dbReference type="ARBA" id="ARBA00007417"/>
    </source>
</evidence>
<dbReference type="GO" id="GO:0008835">
    <property type="term" value="F:diaminohydroxyphosphoribosylaminopyrimidine deaminase activity"/>
    <property type="evidence" value="ECO:0007669"/>
    <property type="project" value="UniProtKB-EC"/>
</dbReference>
<keyword evidence="7 13" id="KW-0479">Metal-binding</keyword>
<dbReference type="InterPro" id="IPR050765">
    <property type="entry name" value="Riboflavin_Biosynth_HTPR"/>
</dbReference>
<dbReference type="EC" id="1.1.1.193" evidence="13"/>
<dbReference type="CDD" id="cd01284">
    <property type="entry name" value="Riboflavin_deaminase-reductase"/>
    <property type="match status" value="1"/>
</dbReference>
<dbReference type="GO" id="GO:0050661">
    <property type="term" value="F:NADP binding"/>
    <property type="evidence" value="ECO:0007669"/>
    <property type="project" value="InterPro"/>
</dbReference>
<evidence type="ECO:0000313" key="19">
    <source>
        <dbReference type="Proteomes" id="UP000006875"/>
    </source>
</evidence>
<dbReference type="PIRSF" id="PIRSF006769">
    <property type="entry name" value="RibD"/>
    <property type="match status" value="1"/>
</dbReference>
<keyword evidence="6 13" id="KW-0686">Riboflavin biosynthesis</keyword>
<sequence length="359" mass="39590">MDKKYMETALKLALKGEGNVNPNPMVGAVVVKNGTIVGEGYHKQYGGPHAEVYALNEAGSECRGATIYVTLEPCSHYGKTPPCAEKIIEMGIKKCVIACLDPNPLVAGRGVKILERAGIEVEVGLMEKEALELNRVFMKYITTEKPFVFLKCAITLDGKIAARTGSSKWITNEVSREKVQRLRHRFMGIMVGANTLVMDNPRLNARIEGGNDPFRIVIDPELIVPSDSNFASMKDGKSIIVTSEKNKDSEKVSLLEARGVRFAWLPGDEFKISDILKKVGELKIDSVLLEGGSYLISKAFEENAIDGGEIFIAPKILGDQKGIPFIKGFSFDSIEEAFELKNVKFNQYGNNISVEFYKD</sequence>